<comment type="caution">
    <text evidence="2">The sequence shown here is derived from an EMBL/GenBank/DDBJ whole genome shotgun (WGS) entry which is preliminary data.</text>
</comment>
<protein>
    <submittedName>
        <fullName evidence="2">Uncharacterized protein</fullName>
    </submittedName>
</protein>
<gene>
    <name evidence="2" type="ORF">DKW60_09685</name>
</gene>
<dbReference type="Proteomes" id="UP000245539">
    <property type="component" value="Unassembled WGS sequence"/>
</dbReference>
<name>A0A317CMW2_9GAMM</name>
<keyword evidence="3" id="KW-1185">Reference proteome</keyword>
<keyword evidence="1" id="KW-1133">Transmembrane helix</keyword>
<accession>A0A317CMW2</accession>
<dbReference type="EMBL" id="QGKM01000023">
    <property type="protein sequence ID" value="PWQ97642.1"/>
    <property type="molecule type" value="Genomic_DNA"/>
</dbReference>
<keyword evidence="1" id="KW-0472">Membrane</keyword>
<organism evidence="2 3">
    <name type="scientific">Leucothrix pacifica</name>
    <dbReference type="NCBI Taxonomy" id="1247513"/>
    <lineage>
        <taxon>Bacteria</taxon>
        <taxon>Pseudomonadati</taxon>
        <taxon>Pseudomonadota</taxon>
        <taxon>Gammaproteobacteria</taxon>
        <taxon>Thiotrichales</taxon>
        <taxon>Thiotrichaceae</taxon>
        <taxon>Leucothrix</taxon>
    </lineage>
</organism>
<feature type="transmembrane region" description="Helical" evidence="1">
    <location>
        <begin position="12"/>
        <end position="33"/>
    </location>
</feature>
<evidence type="ECO:0000313" key="3">
    <source>
        <dbReference type="Proteomes" id="UP000245539"/>
    </source>
</evidence>
<dbReference type="AlphaFoldDB" id="A0A317CMW2"/>
<proteinExistence type="predicted"/>
<keyword evidence="1" id="KW-0812">Transmembrane</keyword>
<reference evidence="2 3" key="1">
    <citation type="submission" date="2018-05" db="EMBL/GenBank/DDBJ databases">
        <title>Leucothrix arctica sp. nov., isolated from Arctic seawater.</title>
        <authorList>
            <person name="Choi A."/>
            <person name="Baek K."/>
        </authorList>
    </citation>
    <scope>NUCLEOTIDE SEQUENCE [LARGE SCALE GENOMIC DNA]</scope>
    <source>
        <strain evidence="2 3">JCM 18388</strain>
    </source>
</reference>
<dbReference type="OrthoDB" id="5623595at2"/>
<feature type="transmembrane region" description="Helical" evidence="1">
    <location>
        <begin position="182"/>
        <end position="202"/>
    </location>
</feature>
<dbReference type="RefSeq" id="WP_109837457.1">
    <property type="nucleotide sequence ID" value="NZ_QGKM01000023.1"/>
</dbReference>
<sequence>MKLPQTYQLHNIFLMLLGPLLIICILISGSYIVETFKDVAYTKQKSFWSIVQLDRELAHTQVKVNEYIHDLTTAKSLEMSYNILWSRIPIAMNTLSKDVSLARIENSSNITVLIDDLFVDVKRFESVIVGQDKISKVALAVWKDVLREHEEAIRGNLIHNLASSNSIYAKQTTTTILKAATIPLFFVICFFLYLSYLLSALWNEQQINQKMLDHDSMTKLHSRDFMMNTLKTLSKTNEPFILLAMKKPCRIGEDSI</sequence>
<evidence type="ECO:0000313" key="2">
    <source>
        <dbReference type="EMBL" id="PWQ97642.1"/>
    </source>
</evidence>
<evidence type="ECO:0000256" key="1">
    <source>
        <dbReference type="SAM" id="Phobius"/>
    </source>
</evidence>